<gene>
    <name evidence="3" type="ORF">B5F17_11205</name>
</gene>
<name>A0A1Y4L5I5_9FIRM</name>
<evidence type="ECO:0000256" key="1">
    <source>
        <dbReference type="SAM" id="MobiDB-lite"/>
    </source>
</evidence>
<feature type="domain" description="Putative component of 'biosynthetic module'" evidence="2">
    <location>
        <begin position="116"/>
        <end position="202"/>
    </location>
</feature>
<sequence length="812" mass="91622">MLKRLQLSQFQDFWTPLSTRPQPGVYFCRAAGYSPALEQFIEQALQKRTELPMRLTGKLQNPDGGQLAYLRETLGDDFACDPAFFDTQLKKWLPRLSDAQRQNLSGSIHQTLLSLRAQGKNDNMLRNAYLKFLCWMYYRFEQLLHRLGQDPLPKILYDGQLSAHELQLFCVLADAGCDIMLIEPQGDSAYLTLDPQSRETYLCPFAGQQPFPNDFSLETRMKQYRPPRPAQPARPATPPAARPTAPSSSRPATPSASRPTASAPSRPATSTPSPSRPAQASRPAPRPSRTPAELFPNAPVCAVNTWLSGDLMADSLRDPAERGAEQSYIYNMFVRILGVSDKSSYTRDLFLWRKKLADTGRHVTVLEELPIPTPNETAKVAQCSAQSASQVIAGLLPMLQPTANAKLDAAAGRALVELLTEMEKANESPMRIKNRAVYIICWFNRYFRTLFEGYSNGKLPVLFYFGICRTAFEAMFLRFLARMPIDVIEIYPEHASDCRLTDKLLFDRVYDDTLHLDRFPQSADAAEYSTAAYHAEQELTETLYQDSGLYRDRQHHKATAVTLRTMCEEVYLLWDKEALLRPGFETVDDTVLVPVLTAKVSGVKNADTGAYWSQIKRLVDEDTQVVTRLPYLGAVDQSRLNPVPYIKNRKLQRDALKNSPAYPYALLRPEIQDFLLDKVQALLDSGLIRGTFSQGMEYKILSVAMNLPKDIVRILQKADFTKTVPKLMVVSTGEAQCSLEDAIFLALLHLCCFDVVLFVPTGYQIVEKYYAEPLFDEHQAGEYLYDLQPPYLGGTASANEGIFTRFFRRGHL</sequence>
<dbReference type="Pfam" id="PF14266">
    <property type="entry name" value="YceG_bac"/>
    <property type="match status" value="3"/>
</dbReference>
<protein>
    <recommendedName>
        <fullName evidence="2">Putative component of 'biosynthetic module' domain-containing protein</fullName>
    </recommendedName>
</protein>
<dbReference type="EMBL" id="NFKK01000015">
    <property type="protein sequence ID" value="OUP51926.1"/>
    <property type="molecule type" value="Genomic_DNA"/>
</dbReference>
<feature type="region of interest" description="Disordered" evidence="1">
    <location>
        <begin position="224"/>
        <end position="295"/>
    </location>
</feature>
<evidence type="ECO:0000259" key="2">
    <source>
        <dbReference type="Pfam" id="PF14266"/>
    </source>
</evidence>
<dbReference type="Proteomes" id="UP000195897">
    <property type="component" value="Unassembled WGS sequence"/>
</dbReference>
<evidence type="ECO:0000313" key="3">
    <source>
        <dbReference type="EMBL" id="OUP51926.1"/>
    </source>
</evidence>
<organism evidence="3 4">
    <name type="scientific">Butyricicoccus pullicaecorum</name>
    <dbReference type="NCBI Taxonomy" id="501571"/>
    <lineage>
        <taxon>Bacteria</taxon>
        <taxon>Bacillati</taxon>
        <taxon>Bacillota</taxon>
        <taxon>Clostridia</taxon>
        <taxon>Eubacteriales</taxon>
        <taxon>Butyricicoccaceae</taxon>
        <taxon>Butyricicoccus</taxon>
    </lineage>
</organism>
<comment type="caution">
    <text evidence="3">The sequence shown here is derived from an EMBL/GenBank/DDBJ whole genome shotgun (WGS) entry which is preliminary data.</text>
</comment>
<dbReference type="AlphaFoldDB" id="A0A1Y4L5I5"/>
<feature type="compositionally biased region" description="Pro residues" evidence="1">
    <location>
        <begin position="226"/>
        <end position="241"/>
    </location>
</feature>
<feature type="domain" description="Putative component of 'biosynthetic module'" evidence="2">
    <location>
        <begin position="567"/>
        <end position="781"/>
    </location>
</feature>
<dbReference type="InterPro" id="IPR025647">
    <property type="entry name" value="YceG_bac"/>
</dbReference>
<feature type="compositionally biased region" description="Low complexity" evidence="1">
    <location>
        <begin position="242"/>
        <end position="292"/>
    </location>
</feature>
<feature type="domain" description="Putative component of 'biosynthetic module'" evidence="2">
    <location>
        <begin position="325"/>
        <end position="544"/>
    </location>
</feature>
<proteinExistence type="predicted"/>
<accession>A0A1Y4L5I5</accession>
<reference evidence="4" key="1">
    <citation type="submission" date="2017-04" db="EMBL/GenBank/DDBJ databases">
        <title>Function of individual gut microbiota members based on whole genome sequencing of pure cultures obtained from chicken caecum.</title>
        <authorList>
            <person name="Medvecky M."/>
            <person name="Cejkova D."/>
            <person name="Polansky O."/>
            <person name="Karasova D."/>
            <person name="Kubasova T."/>
            <person name="Cizek A."/>
            <person name="Rychlik I."/>
        </authorList>
    </citation>
    <scope>NUCLEOTIDE SEQUENCE [LARGE SCALE GENOMIC DNA]</scope>
    <source>
        <strain evidence="4">An180</strain>
    </source>
</reference>
<evidence type="ECO:0000313" key="4">
    <source>
        <dbReference type="Proteomes" id="UP000195897"/>
    </source>
</evidence>
<dbReference type="RefSeq" id="WP_087373899.1">
    <property type="nucleotide sequence ID" value="NZ_NFKK01000015.1"/>
</dbReference>